<dbReference type="RefSeq" id="WP_377025790.1">
    <property type="nucleotide sequence ID" value="NZ_JBHLTS010000077.1"/>
</dbReference>
<evidence type="ECO:0000259" key="2">
    <source>
        <dbReference type="Pfam" id="PF13699"/>
    </source>
</evidence>
<dbReference type="Pfam" id="PF13699">
    <property type="entry name" value="eCIS_core"/>
    <property type="match status" value="1"/>
</dbReference>
<gene>
    <name evidence="3" type="ORF">ACFFGT_27875</name>
</gene>
<sequence length="634" mass="69361">MDNEKIPGSKQASLSSVPDNRTLNGIGYPAVARLTQAPVNNNSSGLPHQLRQGVETLSGISMADTSVHYNSLAPARIGALAYAAGNQIHLGTGQEQHLPHEAWHVVQQKQGRVKPTLQAKGLDINDDHTLETEADVMGQRAAQLKCADRPSLTPLNNPAFQSTNVVQRKIGFEFQAYGCSIIKDGQKEIGSYKDGLFEVETDGGLYETELEILTKAVDETDEGFGELIEIMTAMTNWVGQIESKSKPVEGRDPIKVTDLKDIKMEGFKWATGMSAEASIYFEDHLHFHPQATVGVRFEKIIDLIDRVTRAPFKTGGEVAEADAAGDIAEMPGPEAKEEATGATATGASRSAKEEIKRDNIDEQAAVFGWSGMAKQREFRKAWRVGYKLAEEIIDAKYPRARGMAAILYSFTMAGGAGYDIKLGPGEHYVKYYMPFMFRNGFRPFFDSLSEEELMELENKIEGDLAPLHHPILPAEEIHEMMREETTVWDLFRDMRTGGAGNEGPRKDRKGDEKLDLIQLNGVNGHGQIGRTMYGEYKGTPRYHPKHWKMDRVDDIGALPGIPERRGAIIELRKLGNDVPAGQLTEFALAVFRFIRLINGDLGAVTPASGSSATSGSTTQATPSAGGSVVSATLV</sequence>
<feature type="region of interest" description="Disordered" evidence="1">
    <location>
        <begin position="1"/>
        <end position="20"/>
    </location>
</feature>
<accession>A0ABV6LF12</accession>
<organism evidence="3 4">
    <name type="scientific">Mucilaginibacter angelicae</name>
    <dbReference type="NCBI Taxonomy" id="869718"/>
    <lineage>
        <taxon>Bacteria</taxon>
        <taxon>Pseudomonadati</taxon>
        <taxon>Bacteroidota</taxon>
        <taxon>Sphingobacteriia</taxon>
        <taxon>Sphingobacteriales</taxon>
        <taxon>Sphingobacteriaceae</taxon>
        <taxon>Mucilaginibacter</taxon>
    </lineage>
</organism>
<dbReference type="EMBL" id="JBHLTS010000077">
    <property type="protein sequence ID" value="MFC0518065.1"/>
    <property type="molecule type" value="Genomic_DNA"/>
</dbReference>
<feature type="region of interest" description="Disordered" evidence="1">
    <location>
        <begin position="332"/>
        <end position="355"/>
    </location>
</feature>
<evidence type="ECO:0000256" key="1">
    <source>
        <dbReference type="SAM" id="MobiDB-lite"/>
    </source>
</evidence>
<feature type="compositionally biased region" description="Polar residues" evidence="1">
    <location>
        <begin position="10"/>
        <end position="20"/>
    </location>
</feature>
<proteinExistence type="predicted"/>
<keyword evidence="4" id="KW-1185">Reference proteome</keyword>
<dbReference type="Proteomes" id="UP001589828">
    <property type="component" value="Unassembled WGS sequence"/>
</dbReference>
<feature type="domain" description="eCIS core" evidence="2">
    <location>
        <begin position="46"/>
        <end position="111"/>
    </location>
</feature>
<evidence type="ECO:0000313" key="4">
    <source>
        <dbReference type="Proteomes" id="UP001589828"/>
    </source>
</evidence>
<feature type="region of interest" description="Disordered" evidence="1">
    <location>
        <begin position="606"/>
        <end position="634"/>
    </location>
</feature>
<feature type="compositionally biased region" description="Low complexity" evidence="1">
    <location>
        <begin position="606"/>
        <end position="627"/>
    </location>
</feature>
<comment type="caution">
    <text evidence="3">The sequence shown here is derived from an EMBL/GenBank/DDBJ whole genome shotgun (WGS) entry which is preliminary data.</text>
</comment>
<reference evidence="3 4" key="1">
    <citation type="submission" date="2024-09" db="EMBL/GenBank/DDBJ databases">
        <authorList>
            <person name="Sun Q."/>
            <person name="Mori K."/>
        </authorList>
    </citation>
    <scope>NUCLEOTIDE SEQUENCE [LARGE SCALE GENOMIC DNA]</scope>
    <source>
        <strain evidence="3 4">NCAIM B.02415</strain>
    </source>
</reference>
<protein>
    <submittedName>
        <fullName evidence="3">DUF4157 domain-containing protein</fullName>
    </submittedName>
</protein>
<evidence type="ECO:0000313" key="3">
    <source>
        <dbReference type="EMBL" id="MFC0518065.1"/>
    </source>
</evidence>
<dbReference type="InterPro" id="IPR025295">
    <property type="entry name" value="eCIS_core_dom"/>
</dbReference>
<name>A0ABV6LF12_9SPHI</name>